<evidence type="ECO:0000313" key="2">
    <source>
        <dbReference type="Proteomes" id="UP000033096"/>
    </source>
</evidence>
<accession>A0A0E3Q5S6</accession>
<gene>
    <name evidence="1" type="ORF">MSVAZ_1529</name>
</gene>
<dbReference type="HOGENOM" id="CLU_118897_0_0_2"/>
<dbReference type="KEGG" id="mvc:MSVAZ_1529"/>
<evidence type="ECO:0000313" key="1">
    <source>
        <dbReference type="EMBL" id="AKB43798.1"/>
    </source>
</evidence>
<dbReference type="PROSITE" id="PS51257">
    <property type="entry name" value="PROKAR_LIPOPROTEIN"/>
    <property type="match status" value="1"/>
</dbReference>
<dbReference type="RefSeq" id="WP_048120056.1">
    <property type="nucleotide sequence ID" value="NZ_CP009520.1"/>
</dbReference>
<sequence length="198" mass="22840">MKKVVILGILQMILLGAFLLSSGCSSSTESTTTSSSTSQSISMITDKTQYVHGEMVKLKVTNNLDDPIWYIGYPQRDLVFWEIEKSQSNGWQSVDFRLPVIEEGKEVCQVILYERPIGDVTELKPHSDLLYEWNQQICSLKTVTEPFEPEIIKRGKYRFVFHYSLFTVKSENVENEPWKRPIDLGETKTIYSNEFVLK</sequence>
<dbReference type="EMBL" id="CP009520">
    <property type="protein sequence ID" value="AKB43798.1"/>
    <property type="molecule type" value="Genomic_DNA"/>
</dbReference>
<dbReference type="GeneID" id="24809959"/>
<organism evidence="1 2">
    <name type="scientific">Methanosarcina vacuolata Z-761</name>
    <dbReference type="NCBI Taxonomy" id="1434123"/>
    <lineage>
        <taxon>Archaea</taxon>
        <taxon>Methanobacteriati</taxon>
        <taxon>Methanobacteriota</taxon>
        <taxon>Stenosarchaea group</taxon>
        <taxon>Methanomicrobia</taxon>
        <taxon>Methanosarcinales</taxon>
        <taxon>Methanosarcinaceae</taxon>
        <taxon>Methanosarcina</taxon>
    </lineage>
</organism>
<dbReference type="AlphaFoldDB" id="A0A0E3Q5S6"/>
<reference evidence="1 2" key="1">
    <citation type="submission" date="2014-07" db="EMBL/GenBank/DDBJ databases">
        <title>Methanogenic archaea and the global carbon cycle.</title>
        <authorList>
            <person name="Henriksen J.R."/>
            <person name="Luke J."/>
            <person name="Reinhart S."/>
            <person name="Benedict M.N."/>
            <person name="Youngblut N.D."/>
            <person name="Metcalf M.E."/>
            <person name="Whitaker R.J."/>
            <person name="Metcalf W.W."/>
        </authorList>
    </citation>
    <scope>NUCLEOTIDE SEQUENCE [LARGE SCALE GENOMIC DNA]</scope>
    <source>
        <strain evidence="1 2">Z-761</strain>
    </source>
</reference>
<dbReference type="PATRIC" id="fig|1434123.4.peg.1832"/>
<dbReference type="Proteomes" id="UP000033096">
    <property type="component" value="Chromosome"/>
</dbReference>
<proteinExistence type="predicted"/>
<keyword evidence="2" id="KW-1185">Reference proteome</keyword>
<protein>
    <submittedName>
        <fullName evidence="1">Uncharacterized protein</fullName>
    </submittedName>
</protein>
<name>A0A0E3Q5S6_9EURY</name>